<dbReference type="EMBL" id="APND01000004">
    <property type="protein sequence ID" value="MES1930430.1"/>
    <property type="molecule type" value="Genomic_DNA"/>
</dbReference>
<reference evidence="2 3" key="1">
    <citation type="submission" date="2013-03" db="EMBL/GenBank/DDBJ databases">
        <title>Salinisphaera dokdonensis CL-ES53 Genome Sequencing.</title>
        <authorList>
            <person name="Li C."/>
            <person name="Lai Q."/>
            <person name="Shao Z."/>
        </authorList>
    </citation>
    <scope>NUCLEOTIDE SEQUENCE [LARGE SCALE GENOMIC DNA]</scope>
    <source>
        <strain evidence="2 3">CL-ES53</strain>
    </source>
</reference>
<comment type="caution">
    <text evidence="2">The sequence shown here is derived from an EMBL/GenBank/DDBJ whole genome shotgun (WGS) entry which is preliminary data.</text>
</comment>
<dbReference type="Proteomes" id="UP001460888">
    <property type="component" value="Unassembled WGS sequence"/>
</dbReference>
<evidence type="ECO:0000313" key="2">
    <source>
        <dbReference type="EMBL" id="MES1930430.1"/>
    </source>
</evidence>
<keyword evidence="1" id="KW-0732">Signal</keyword>
<proteinExistence type="predicted"/>
<name>A0ABV2B3G3_9GAMM</name>
<dbReference type="InterPro" id="IPR007332">
    <property type="entry name" value="DUF411"/>
</dbReference>
<evidence type="ECO:0000313" key="3">
    <source>
        <dbReference type="Proteomes" id="UP001460888"/>
    </source>
</evidence>
<feature type="chain" id="PRO_5046199834" description="Metal-binding protein" evidence="1">
    <location>
        <begin position="28"/>
        <end position="150"/>
    </location>
</feature>
<sequence length="150" mass="16055">MTQLRNATVARLTLMLVLFISTGAAIAAPVQARLYHNPGCMCCEQYADYLNAKGYEVDVLDTDDMAALNEKHGVEPALSSCHTTLIGDYVVVGHVPEPVVAKLLREEPDIRGIALPGMPSGSPGMPGKKSEPLLFGFVIKTLGGDVYTTH</sequence>
<evidence type="ECO:0008006" key="4">
    <source>
        <dbReference type="Google" id="ProtNLM"/>
    </source>
</evidence>
<evidence type="ECO:0000256" key="1">
    <source>
        <dbReference type="SAM" id="SignalP"/>
    </source>
</evidence>
<gene>
    <name evidence="2" type="ORF">SADO_14293</name>
</gene>
<dbReference type="Pfam" id="PF04214">
    <property type="entry name" value="DUF411"/>
    <property type="match status" value="1"/>
</dbReference>
<dbReference type="RefSeq" id="WP_353112612.1">
    <property type="nucleotide sequence ID" value="NZ_APND01000004.1"/>
</dbReference>
<protein>
    <recommendedName>
        <fullName evidence="4">Metal-binding protein</fullName>
    </recommendedName>
</protein>
<feature type="signal peptide" evidence="1">
    <location>
        <begin position="1"/>
        <end position="27"/>
    </location>
</feature>
<organism evidence="2 3">
    <name type="scientific">Salinisphaera dokdonensis CL-ES53</name>
    <dbReference type="NCBI Taxonomy" id="1304272"/>
    <lineage>
        <taxon>Bacteria</taxon>
        <taxon>Pseudomonadati</taxon>
        <taxon>Pseudomonadota</taxon>
        <taxon>Gammaproteobacteria</taxon>
        <taxon>Salinisphaerales</taxon>
        <taxon>Salinisphaeraceae</taxon>
        <taxon>Salinisphaera</taxon>
    </lineage>
</organism>
<accession>A0ABV2B3G3</accession>
<keyword evidence="3" id="KW-1185">Reference proteome</keyword>